<dbReference type="FunFam" id="1.10.510.10:FF:001618">
    <property type="entry name" value="CAMK family protein kinase"/>
    <property type="match status" value="1"/>
</dbReference>
<proteinExistence type="predicted"/>
<evidence type="ECO:0000256" key="4">
    <source>
        <dbReference type="ARBA" id="ARBA00022840"/>
    </source>
</evidence>
<dbReference type="VEuPathDB" id="TrichDB:TVAGG3_0060580"/>
<dbReference type="GO" id="GO:0004674">
    <property type="term" value="F:protein serine/threonine kinase activity"/>
    <property type="evidence" value="ECO:0000318"/>
    <property type="project" value="GO_Central"/>
</dbReference>
<dbReference type="OrthoDB" id="193931at2759"/>
<dbReference type="OMA" id="AITANMC"/>
<evidence type="ECO:0000256" key="1">
    <source>
        <dbReference type="ARBA" id="ARBA00022679"/>
    </source>
</evidence>
<dbReference type="Gene3D" id="1.10.510.10">
    <property type="entry name" value="Transferase(Phosphotransferase) domain 1"/>
    <property type="match status" value="1"/>
</dbReference>
<organism evidence="6 7">
    <name type="scientific">Trichomonas vaginalis (strain ATCC PRA-98 / G3)</name>
    <dbReference type="NCBI Taxonomy" id="412133"/>
    <lineage>
        <taxon>Eukaryota</taxon>
        <taxon>Metamonada</taxon>
        <taxon>Parabasalia</taxon>
        <taxon>Trichomonadida</taxon>
        <taxon>Trichomonadidae</taxon>
        <taxon>Trichomonas</taxon>
    </lineage>
</organism>
<evidence type="ECO:0000313" key="6">
    <source>
        <dbReference type="EMBL" id="EAX91681.1"/>
    </source>
</evidence>
<dbReference type="InterPro" id="IPR008271">
    <property type="entry name" value="Ser/Thr_kinase_AS"/>
</dbReference>
<protein>
    <submittedName>
        <fullName evidence="6">CAMK family protein kinase</fullName>
    </submittedName>
</protein>
<dbReference type="eggNOG" id="KOG0583">
    <property type="taxonomic scope" value="Eukaryota"/>
</dbReference>
<feature type="domain" description="Protein kinase" evidence="5">
    <location>
        <begin position="7"/>
        <end position="254"/>
    </location>
</feature>
<dbReference type="SUPFAM" id="SSF56112">
    <property type="entry name" value="Protein kinase-like (PK-like)"/>
    <property type="match status" value="1"/>
</dbReference>
<dbReference type="PROSITE" id="PS00108">
    <property type="entry name" value="PROTEIN_KINASE_ST"/>
    <property type="match status" value="1"/>
</dbReference>
<dbReference type="Pfam" id="PF00069">
    <property type="entry name" value="Pkinase"/>
    <property type="match status" value="1"/>
</dbReference>
<dbReference type="STRING" id="5722.A2FTS4"/>
<dbReference type="InterPro" id="IPR045269">
    <property type="entry name" value="Atg1-like"/>
</dbReference>
<dbReference type="PANTHER" id="PTHR24348:SF22">
    <property type="entry name" value="NON-SPECIFIC SERINE_THREONINE PROTEIN KINASE"/>
    <property type="match status" value="1"/>
</dbReference>
<dbReference type="VEuPathDB" id="TrichDB:TVAG_092670"/>
<dbReference type="PANTHER" id="PTHR24348">
    <property type="entry name" value="SERINE/THREONINE-PROTEIN KINASE UNC-51-RELATED"/>
    <property type="match status" value="1"/>
</dbReference>
<dbReference type="SMART" id="SM00220">
    <property type="entry name" value="S_TKc"/>
    <property type="match status" value="1"/>
</dbReference>
<keyword evidence="2" id="KW-0547">Nucleotide-binding</keyword>
<dbReference type="GO" id="GO:0005524">
    <property type="term" value="F:ATP binding"/>
    <property type="evidence" value="ECO:0007669"/>
    <property type="project" value="UniProtKB-KW"/>
</dbReference>
<keyword evidence="1" id="KW-0808">Transferase</keyword>
<evidence type="ECO:0000256" key="3">
    <source>
        <dbReference type="ARBA" id="ARBA00022777"/>
    </source>
</evidence>
<accession>A2FTS4</accession>
<evidence type="ECO:0000256" key="2">
    <source>
        <dbReference type="ARBA" id="ARBA00022741"/>
    </source>
</evidence>
<keyword evidence="4" id="KW-0067">ATP-binding</keyword>
<evidence type="ECO:0000313" key="7">
    <source>
        <dbReference type="Proteomes" id="UP000001542"/>
    </source>
</evidence>
<dbReference type="SMR" id="A2FTS4"/>
<name>A2FTS4_TRIV3</name>
<gene>
    <name evidence="6" type="ORF">TVAG_092670</name>
</gene>
<dbReference type="PROSITE" id="PS50011">
    <property type="entry name" value="PROTEIN_KINASE_DOM"/>
    <property type="match status" value="1"/>
</dbReference>
<sequence length="299" mass="33466">MGSIGPYTVIDPIGRGVSSTVYVARNTDTDEVVCIKVIPKAEKEKCFLDTEIKVLPTLNHPNIVKFIDFLEDLENYYLIEEYCNGETLTQFVESGKLLTERSILSIMQQLFSALMYIHAKGVSHRDLKPDNIIIIDSSNIKVIDFGLSTDDNSSLRSTFCGSVAFASPECINHQKYDAKAADIWSCGVICFYLSTGQIPWKGNNIVQLMRSISAVNYYIPNSILIPIKSIITQCLCLDPSKRPTAEKLLESPFLCTKGRRNARLIRVELSCGQIPRLSVIQPPVVARKAPRKRPKIYSV</sequence>
<reference evidence="6" key="2">
    <citation type="journal article" date="2007" name="Science">
        <title>Draft genome sequence of the sexually transmitted pathogen Trichomonas vaginalis.</title>
        <authorList>
            <person name="Carlton J.M."/>
            <person name="Hirt R.P."/>
            <person name="Silva J.C."/>
            <person name="Delcher A.L."/>
            <person name="Schatz M."/>
            <person name="Zhao Q."/>
            <person name="Wortman J.R."/>
            <person name="Bidwell S.L."/>
            <person name="Alsmark U.C.M."/>
            <person name="Besteiro S."/>
            <person name="Sicheritz-Ponten T."/>
            <person name="Noel C.J."/>
            <person name="Dacks J.B."/>
            <person name="Foster P.G."/>
            <person name="Simillion C."/>
            <person name="Van de Peer Y."/>
            <person name="Miranda-Saavedra D."/>
            <person name="Barton G.J."/>
            <person name="Westrop G.D."/>
            <person name="Mueller S."/>
            <person name="Dessi D."/>
            <person name="Fiori P.L."/>
            <person name="Ren Q."/>
            <person name="Paulsen I."/>
            <person name="Zhang H."/>
            <person name="Bastida-Corcuera F.D."/>
            <person name="Simoes-Barbosa A."/>
            <person name="Brown M.T."/>
            <person name="Hayes R.D."/>
            <person name="Mukherjee M."/>
            <person name="Okumura C.Y."/>
            <person name="Schneider R."/>
            <person name="Smith A.J."/>
            <person name="Vanacova S."/>
            <person name="Villalvazo M."/>
            <person name="Haas B.J."/>
            <person name="Pertea M."/>
            <person name="Feldblyum T.V."/>
            <person name="Utterback T.R."/>
            <person name="Shu C.L."/>
            <person name="Osoegawa K."/>
            <person name="de Jong P.J."/>
            <person name="Hrdy I."/>
            <person name="Horvathova L."/>
            <person name="Zubacova Z."/>
            <person name="Dolezal P."/>
            <person name="Malik S.B."/>
            <person name="Logsdon J.M. Jr."/>
            <person name="Henze K."/>
            <person name="Gupta A."/>
            <person name="Wang C.C."/>
            <person name="Dunne R.L."/>
            <person name="Upcroft J.A."/>
            <person name="Upcroft P."/>
            <person name="White O."/>
            <person name="Salzberg S.L."/>
            <person name="Tang P."/>
            <person name="Chiu C.-H."/>
            <person name="Lee Y.-S."/>
            <person name="Embley T.M."/>
            <person name="Coombs G.H."/>
            <person name="Mottram J.C."/>
            <person name="Tachezy J."/>
            <person name="Fraser-Liggett C.M."/>
            <person name="Johnson P.J."/>
        </authorList>
    </citation>
    <scope>NUCLEOTIDE SEQUENCE [LARGE SCALE GENOMIC DNA]</scope>
    <source>
        <strain evidence="6">G3</strain>
    </source>
</reference>
<reference evidence="6" key="1">
    <citation type="submission" date="2006-10" db="EMBL/GenBank/DDBJ databases">
        <authorList>
            <person name="Amadeo P."/>
            <person name="Zhao Q."/>
            <person name="Wortman J."/>
            <person name="Fraser-Liggett C."/>
            <person name="Carlton J."/>
        </authorList>
    </citation>
    <scope>NUCLEOTIDE SEQUENCE</scope>
    <source>
        <strain evidence="6">G3</strain>
    </source>
</reference>
<dbReference type="KEGG" id="tva:4749396"/>
<keyword evidence="7" id="KW-1185">Reference proteome</keyword>
<keyword evidence="3 6" id="KW-0418">Kinase</keyword>
<evidence type="ECO:0000259" key="5">
    <source>
        <dbReference type="PROSITE" id="PS50011"/>
    </source>
</evidence>
<dbReference type="EMBL" id="DS114017">
    <property type="protein sequence ID" value="EAX91681.1"/>
    <property type="molecule type" value="Genomic_DNA"/>
</dbReference>
<dbReference type="InParanoid" id="A2FTS4"/>
<dbReference type="AlphaFoldDB" id="A2FTS4"/>
<dbReference type="InterPro" id="IPR000719">
    <property type="entry name" value="Prot_kinase_dom"/>
</dbReference>
<dbReference type="RefSeq" id="XP_001304611.1">
    <property type="nucleotide sequence ID" value="XM_001304610.1"/>
</dbReference>
<dbReference type="GO" id="GO:0010506">
    <property type="term" value="P:regulation of autophagy"/>
    <property type="evidence" value="ECO:0007669"/>
    <property type="project" value="InterPro"/>
</dbReference>
<dbReference type="Proteomes" id="UP000001542">
    <property type="component" value="Unassembled WGS sequence"/>
</dbReference>
<dbReference type="InterPro" id="IPR011009">
    <property type="entry name" value="Kinase-like_dom_sf"/>
</dbReference>